<organism evidence="1 2">
    <name type="scientific">Enterococcus florum</name>
    <dbReference type="NCBI Taxonomy" id="2480627"/>
    <lineage>
        <taxon>Bacteria</taxon>
        <taxon>Bacillati</taxon>
        <taxon>Bacillota</taxon>
        <taxon>Bacilli</taxon>
        <taxon>Lactobacillales</taxon>
        <taxon>Enterococcaceae</taxon>
        <taxon>Enterococcus</taxon>
    </lineage>
</organism>
<keyword evidence="2" id="KW-1185">Reference proteome</keyword>
<evidence type="ECO:0000313" key="2">
    <source>
        <dbReference type="Proteomes" id="UP000290567"/>
    </source>
</evidence>
<name>A0A4P5PAS5_9ENTE</name>
<dbReference type="OrthoDB" id="2194651at2"/>
<dbReference type="EMBL" id="BJCC01000004">
    <property type="protein sequence ID" value="GCF92602.1"/>
    <property type="molecule type" value="Genomic_DNA"/>
</dbReference>
<accession>A0A4P5PAS5</accession>
<dbReference type="AlphaFoldDB" id="A0A4P5PAS5"/>
<reference evidence="2" key="1">
    <citation type="submission" date="2019-02" db="EMBL/GenBank/DDBJ databases">
        <title>Draft genome sequence of Enterococcus sp. Gos25-1.</title>
        <authorList>
            <person name="Tanaka N."/>
            <person name="Shiwa Y."/>
            <person name="Fujita N."/>
        </authorList>
    </citation>
    <scope>NUCLEOTIDE SEQUENCE [LARGE SCALE GENOMIC DNA]</scope>
    <source>
        <strain evidence="2">Gos25-1</strain>
    </source>
</reference>
<comment type="caution">
    <text evidence="1">The sequence shown here is derived from an EMBL/GenBank/DDBJ whole genome shotgun (WGS) entry which is preliminary data.</text>
</comment>
<dbReference type="InterPro" id="IPR046286">
    <property type="entry name" value="DUF6323"/>
</dbReference>
<dbReference type="Proteomes" id="UP000290567">
    <property type="component" value="Unassembled WGS sequence"/>
</dbReference>
<evidence type="ECO:0000313" key="1">
    <source>
        <dbReference type="EMBL" id="GCF92602.1"/>
    </source>
</evidence>
<protein>
    <submittedName>
        <fullName evidence="1">Uncharacterized protein</fullName>
    </submittedName>
</protein>
<proteinExistence type="predicted"/>
<gene>
    <name evidence="1" type="ORF">NRIC_04930</name>
</gene>
<sequence>MEDFALTLFKGQQQLVIHQVNQTLKTNRQSFSLSVMDVEELLEHRKAVLEENYLIDFSLKNTIRLLMRTAAQERFTKQEYLQKIEDLQEVFYYLHSLQFAEDEVLMERIFEVYHRFEGDVEYLKGYFEDNPQSAGGGKNE</sequence>
<dbReference type="Pfam" id="PF19848">
    <property type="entry name" value="DUF6323"/>
    <property type="match status" value="1"/>
</dbReference>
<dbReference type="RefSeq" id="WP_146621104.1">
    <property type="nucleotide sequence ID" value="NZ_BJCC01000004.1"/>
</dbReference>